<protein>
    <submittedName>
        <fullName evidence="2">MobV family relaxase</fullName>
    </submittedName>
</protein>
<evidence type="ECO:0000256" key="1">
    <source>
        <dbReference type="SAM" id="MobiDB-lite"/>
    </source>
</evidence>
<evidence type="ECO:0000313" key="3">
    <source>
        <dbReference type="Proteomes" id="UP001589773"/>
    </source>
</evidence>
<dbReference type="RefSeq" id="WP_379681723.1">
    <property type="nucleotide sequence ID" value="NZ_JBHLWP010000025.1"/>
</dbReference>
<keyword evidence="3" id="KW-1185">Reference proteome</keyword>
<sequence length="362" mass="40359">MPAPAKQPFAIARTEKIKAWTTLSKRVGHVARTTASAREHLNPNATEANITLCGDAGWQKDFKKLVDGMWLPKLKQGTTHTLAREFVLTASPEWFAGKTKKQRNEWAKANVDWLIERFGADRVAYAELHLDEQTPHIQAFVLPLKVDANRKGEVRSDRGNGWTLSDSALKLGGHCSELSVLQDEYAAAMKRFELRRGIKGSPAKHQTIAAWRKQMARPIDKPIKEPKAIEPTLADRFNIEDYGRRVAKAAHADVFKQMKPYHQQAKAQAKELAEIRSKLSILEPLAEAFKRLMELLLGHVPDLHSMEQRGEALEAVAALAKAHKKQAAPPEVDAAPPALNWGPPSADPTERAPREGKDKAFK</sequence>
<comment type="caution">
    <text evidence="2">The sequence shown here is derived from an EMBL/GenBank/DDBJ whole genome shotgun (WGS) entry which is preliminary data.</text>
</comment>
<dbReference type="NCBIfam" id="NF041497">
    <property type="entry name" value="MobV"/>
    <property type="match status" value="1"/>
</dbReference>
<dbReference type="CDD" id="cd17242">
    <property type="entry name" value="MobM_relaxase"/>
    <property type="match status" value="1"/>
</dbReference>
<gene>
    <name evidence="2" type="primary">mobV</name>
    <name evidence="2" type="ORF">ACFFJK_21500</name>
</gene>
<feature type="region of interest" description="Disordered" evidence="1">
    <location>
        <begin position="323"/>
        <end position="362"/>
    </location>
</feature>
<feature type="compositionally biased region" description="Low complexity" evidence="1">
    <location>
        <begin position="327"/>
        <end position="338"/>
    </location>
</feature>
<reference evidence="2 3" key="1">
    <citation type="submission" date="2024-09" db="EMBL/GenBank/DDBJ databases">
        <authorList>
            <person name="Sun Q."/>
            <person name="Mori K."/>
        </authorList>
    </citation>
    <scope>NUCLEOTIDE SEQUENCE [LARGE SCALE GENOMIC DNA]</scope>
    <source>
        <strain evidence="2 3">CCM 7792</strain>
    </source>
</reference>
<dbReference type="InterPro" id="IPR001668">
    <property type="entry name" value="Mob_Pre"/>
</dbReference>
<evidence type="ECO:0000313" key="2">
    <source>
        <dbReference type="EMBL" id="MFC0254470.1"/>
    </source>
</evidence>
<name>A0ABV6FLQ7_9BURK</name>
<proteinExistence type="predicted"/>
<dbReference type="Proteomes" id="UP001589773">
    <property type="component" value="Unassembled WGS sequence"/>
</dbReference>
<dbReference type="Gene3D" id="3.30.930.30">
    <property type="match status" value="1"/>
</dbReference>
<accession>A0ABV6FLQ7</accession>
<dbReference type="Pfam" id="PF01076">
    <property type="entry name" value="Mob_Pre"/>
    <property type="match status" value="1"/>
</dbReference>
<organism evidence="2 3">
    <name type="scientific">Massilia consociata</name>
    <dbReference type="NCBI Taxonomy" id="760117"/>
    <lineage>
        <taxon>Bacteria</taxon>
        <taxon>Pseudomonadati</taxon>
        <taxon>Pseudomonadota</taxon>
        <taxon>Betaproteobacteria</taxon>
        <taxon>Burkholderiales</taxon>
        <taxon>Oxalobacteraceae</taxon>
        <taxon>Telluria group</taxon>
        <taxon>Massilia</taxon>
    </lineage>
</organism>
<feature type="compositionally biased region" description="Basic and acidic residues" evidence="1">
    <location>
        <begin position="348"/>
        <end position="362"/>
    </location>
</feature>
<dbReference type="EMBL" id="JBHLWP010000025">
    <property type="protein sequence ID" value="MFC0254470.1"/>
    <property type="molecule type" value="Genomic_DNA"/>
</dbReference>